<evidence type="ECO:0008006" key="5">
    <source>
        <dbReference type="Google" id="ProtNLM"/>
    </source>
</evidence>
<keyword evidence="3" id="KW-1185">Reference proteome</keyword>
<dbReference type="Pfam" id="PF08284">
    <property type="entry name" value="RVP_2"/>
    <property type="match status" value="1"/>
</dbReference>
<organism evidence="3 4">
    <name type="scientific">Gossypium hirsutum</name>
    <name type="common">Upland cotton</name>
    <name type="synonym">Gossypium mexicanum</name>
    <dbReference type="NCBI Taxonomy" id="3635"/>
    <lineage>
        <taxon>Eukaryota</taxon>
        <taxon>Viridiplantae</taxon>
        <taxon>Streptophyta</taxon>
        <taxon>Embryophyta</taxon>
        <taxon>Tracheophyta</taxon>
        <taxon>Spermatophyta</taxon>
        <taxon>Magnoliopsida</taxon>
        <taxon>eudicotyledons</taxon>
        <taxon>Gunneridae</taxon>
        <taxon>Pentapetalae</taxon>
        <taxon>rosids</taxon>
        <taxon>malvids</taxon>
        <taxon>Malvales</taxon>
        <taxon>Malvaceae</taxon>
        <taxon>Malvoideae</taxon>
        <taxon>Gossypium</taxon>
    </lineage>
</organism>
<feature type="compositionally biased region" description="Basic and acidic residues" evidence="2">
    <location>
        <begin position="1"/>
        <end position="14"/>
    </location>
</feature>
<accession>A0ABM2YJE8</accession>
<dbReference type="PANTHER" id="PTHR34482:SF36">
    <property type="entry name" value="RETROTRANSPOSON GAG DOMAIN-CONTAINING PROTEIN"/>
    <property type="match status" value="1"/>
</dbReference>
<feature type="coiled-coil region" evidence="1">
    <location>
        <begin position="193"/>
        <end position="220"/>
    </location>
</feature>
<feature type="compositionally biased region" description="Polar residues" evidence="2">
    <location>
        <begin position="324"/>
        <end position="345"/>
    </location>
</feature>
<name>A0ABM2YJE8_GOSHI</name>
<evidence type="ECO:0000313" key="4">
    <source>
        <dbReference type="RefSeq" id="XP_040930624.1"/>
    </source>
</evidence>
<dbReference type="Proteomes" id="UP000818029">
    <property type="component" value="Chromosome A08"/>
</dbReference>
<dbReference type="PANTHER" id="PTHR34482">
    <property type="entry name" value="DNA DAMAGE-INDUCIBLE PROTEIN 1-LIKE"/>
    <property type="match status" value="1"/>
</dbReference>
<feature type="region of interest" description="Disordered" evidence="2">
    <location>
        <begin position="320"/>
        <end position="345"/>
    </location>
</feature>
<gene>
    <name evidence="4" type="primary">LOC107930477</name>
</gene>
<reference evidence="4" key="2">
    <citation type="submission" date="2025-08" db="UniProtKB">
        <authorList>
            <consortium name="RefSeq"/>
        </authorList>
    </citation>
    <scope>IDENTIFICATION</scope>
</reference>
<evidence type="ECO:0000256" key="2">
    <source>
        <dbReference type="SAM" id="MobiDB-lite"/>
    </source>
</evidence>
<dbReference type="GeneID" id="107930477"/>
<reference evidence="3" key="1">
    <citation type="journal article" date="2020" name="Nat. Genet.">
        <title>Genomic diversifications of five Gossypium allopolyploid species and their impact on cotton improvement.</title>
        <authorList>
            <person name="Chen Z.J."/>
            <person name="Sreedasyam A."/>
            <person name="Ando A."/>
            <person name="Song Q."/>
            <person name="De Santiago L.M."/>
            <person name="Hulse-Kemp A.M."/>
            <person name="Ding M."/>
            <person name="Ye W."/>
            <person name="Kirkbride R.C."/>
            <person name="Jenkins J."/>
            <person name="Plott C."/>
            <person name="Lovell J."/>
            <person name="Lin Y.M."/>
            <person name="Vaughn R."/>
            <person name="Liu B."/>
            <person name="Simpson S."/>
            <person name="Scheffler B.E."/>
            <person name="Wen L."/>
            <person name="Saski C.A."/>
            <person name="Grover C.E."/>
            <person name="Hu G."/>
            <person name="Conover J.L."/>
            <person name="Carlson J.W."/>
            <person name="Shu S."/>
            <person name="Boston L.B."/>
            <person name="Williams M."/>
            <person name="Peterson D.G."/>
            <person name="McGee K."/>
            <person name="Jones D.C."/>
            <person name="Wendel J.F."/>
            <person name="Stelly D.M."/>
            <person name="Grimwood J."/>
            <person name="Schmutz J."/>
        </authorList>
    </citation>
    <scope>NUCLEOTIDE SEQUENCE [LARGE SCALE GENOMIC DNA]</scope>
    <source>
        <strain evidence="3">cv. TM-1</strain>
    </source>
</reference>
<evidence type="ECO:0000313" key="3">
    <source>
        <dbReference type="Proteomes" id="UP000818029"/>
    </source>
</evidence>
<keyword evidence="1" id="KW-0175">Coiled coil</keyword>
<feature type="region of interest" description="Disordered" evidence="2">
    <location>
        <begin position="1"/>
        <end position="22"/>
    </location>
</feature>
<dbReference type="Gene3D" id="4.10.60.10">
    <property type="entry name" value="Zinc finger, CCHC-type"/>
    <property type="match status" value="1"/>
</dbReference>
<proteinExistence type="predicted"/>
<sequence>MLDRPKHAEQEEANSRVQTSKQWTSSDVPISLIREQELRNIDVPISLIREQELRNMIIGVMNQWYNERMQERNQTQKFGAEEFQGRSNDDPVKAEYWLQSTIRVFKEMACSPNDYLRCVVSLLKEEAYHWWETIDAVGNQTEAEYEREFVYLSRYTREIIPTEEDICVRFEEGLNDEIRIMIGGTKIREFVVLSNRAQKIEEVYNRKMQLERRNKESYKRSSSKLFLAFPIKKFKEDSIRATSIPERSKTRVTQPDREILIRSVASEASVQNTPRSKCQHYGKYHLGECRGKTGACYKCRATDHFIQNCPLLQKDEEEQKEKQMATSQRSKCTSQSSAVGVTRSSANDSIARSEVKASARTYAIRAREEATAPDVIAGTFCLSNVIVYALIDPGSTHSYICTVLASEKKLSVEPTKYDVQRLIRKGNEVFLAYVLDTRGSKPKLEQLSVVNEFPDVFPEEFLGLPPDREVEFVIDVVPGTAPISVTPYRMAPAELKELKTLL</sequence>
<protein>
    <recommendedName>
        <fullName evidence="5">Gag-Pol polyprotein</fullName>
    </recommendedName>
</protein>
<evidence type="ECO:0000256" key="1">
    <source>
        <dbReference type="SAM" id="Coils"/>
    </source>
</evidence>
<dbReference type="RefSeq" id="XP_040930624.1">
    <property type="nucleotide sequence ID" value="XM_041074690.1"/>
</dbReference>